<dbReference type="PANTHER" id="PTHR30545:SF2">
    <property type="entry name" value="SUGAR FERMENTATION STIMULATION PROTEIN A"/>
    <property type="match status" value="1"/>
</dbReference>
<dbReference type="InterPro" id="IPR041465">
    <property type="entry name" value="SfsA_N"/>
</dbReference>
<dbReference type="RefSeq" id="WP_418887043.1">
    <property type="nucleotide sequence ID" value="NZ_CP063845.1"/>
</dbReference>
<dbReference type="CDD" id="cd22359">
    <property type="entry name" value="SfsA-like_bacterial"/>
    <property type="match status" value="1"/>
</dbReference>
<dbReference type="Gene3D" id="3.40.1350.60">
    <property type="match status" value="1"/>
</dbReference>
<proteinExistence type="inferred from homology"/>
<dbReference type="HAMAP" id="MF_00095">
    <property type="entry name" value="SfsA"/>
    <property type="match status" value="1"/>
</dbReference>
<dbReference type="NCBIfam" id="TIGR00230">
    <property type="entry name" value="sfsA"/>
    <property type="match status" value="1"/>
</dbReference>
<reference evidence="4 5" key="1">
    <citation type="journal article" date="2021" name="Genome Biol. Evol.">
        <title>Complete Genome Sequencing of a Novel Gloeobacter Species from a Waterfall Cave in Mexico.</title>
        <authorList>
            <person name="Saw J.H."/>
            <person name="Cardona T."/>
            <person name="Montejano G."/>
        </authorList>
    </citation>
    <scope>NUCLEOTIDE SEQUENCE [LARGE SCALE GENOMIC DNA]</scope>
    <source>
        <strain evidence="4">MG652769</strain>
    </source>
</reference>
<sequence>MMSVLFEYPPLVRGILRRRYKRFFAEVELEDGQLVTAHCPNTGPMRAISTVGSPVYLSRSPDPARKLAYTWEMIDLNGTWVGVNTALPNRIVYRALVERVIAEVGTYRTIRREVPYGSENSRIDFLLTGDGQPLHLEVKSTTLNQGTLALFPDTVTTRGQKHLRELTRLCEQGTRAAMLYFINRGDCTAFSPGDSLDPLYGQLLRAGIERGLLVLPCRFEITPQSVRYLGTAPILLA</sequence>
<gene>
    <name evidence="1 4" type="primary">sfsA</name>
    <name evidence="4" type="ORF">ISF26_19170</name>
</gene>
<dbReference type="Proteomes" id="UP001054846">
    <property type="component" value="Chromosome"/>
</dbReference>
<dbReference type="Pfam" id="PF03749">
    <property type="entry name" value="SfsA"/>
    <property type="match status" value="1"/>
</dbReference>
<evidence type="ECO:0000259" key="2">
    <source>
        <dbReference type="Pfam" id="PF03749"/>
    </source>
</evidence>
<dbReference type="EMBL" id="CP063845">
    <property type="protein sequence ID" value="UFP97059.1"/>
    <property type="molecule type" value="Genomic_DNA"/>
</dbReference>
<dbReference type="Gene3D" id="2.40.50.580">
    <property type="match status" value="1"/>
</dbReference>
<accession>A0ABY3PU84</accession>
<dbReference type="InterPro" id="IPR005224">
    <property type="entry name" value="SfsA"/>
</dbReference>
<keyword evidence="5" id="KW-1185">Reference proteome</keyword>
<comment type="similarity">
    <text evidence="1">Belongs to the SfsA family.</text>
</comment>
<evidence type="ECO:0000313" key="5">
    <source>
        <dbReference type="Proteomes" id="UP001054846"/>
    </source>
</evidence>
<feature type="domain" description="Sugar fermentation stimulation protein C-terminal" evidence="2">
    <location>
        <begin position="87"/>
        <end position="224"/>
    </location>
</feature>
<evidence type="ECO:0000256" key="1">
    <source>
        <dbReference type="HAMAP-Rule" id="MF_00095"/>
    </source>
</evidence>
<evidence type="ECO:0000259" key="3">
    <source>
        <dbReference type="Pfam" id="PF17746"/>
    </source>
</evidence>
<evidence type="ECO:0000313" key="4">
    <source>
        <dbReference type="EMBL" id="UFP97059.1"/>
    </source>
</evidence>
<dbReference type="InterPro" id="IPR040452">
    <property type="entry name" value="SfsA_C"/>
</dbReference>
<feature type="domain" description="SfsA N-terminal OB" evidence="3">
    <location>
        <begin position="18"/>
        <end position="83"/>
    </location>
</feature>
<dbReference type="Pfam" id="PF17746">
    <property type="entry name" value="SfsA_N"/>
    <property type="match status" value="1"/>
</dbReference>
<name>A0ABY3PU84_9CYAN</name>
<protein>
    <recommendedName>
        <fullName evidence="1">Sugar fermentation stimulation protein homolog</fullName>
    </recommendedName>
</protein>
<dbReference type="PANTHER" id="PTHR30545">
    <property type="entry name" value="SUGAR FERMENTATION STIMULATION PROTEIN A"/>
    <property type="match status" value="1"/>
</dbReference>
<organism evidence="4 5">
    <name type="scientific">Gloeobacter morelensis MG652769</name>
    <dbReference type="NCBI Taxonomy" id="2781736"/>
    <lineage>
        <taxon>Bacteria</taxon>
        <taxon>Bacillati</taxon>
        <taxon>Cyanobacteriota</taxon>
        <taxon>Cyanophyceae</taxon>
        <taxon>Gloeobacterales</taxon>
        <taxon>Gloeobacteraceae</taxon>
        <taxon>Gloeobacter</taxon>
        <taxon>Gloeobacter morelensis</taxon>
    </lineage>
</organism>